<evidence type="ECO:0000256" key="5">
    <source>
        <dbReference type="ARBA" id="ARBA00022741"/>
    </source>
</evidence>
<organism evidence="13">
    <name type="scientific">Thermocrinis ruber</name>
    <dbReference type="NCBI Taxonomy" id="75906"/>
    <lineage>
        <taxon>Bacteria</taxon>
        <taxon>Pseudomonadati</taxon>
        <taxon>Aquificota</taxon>
        <taxon>Aquificia</taxon>
        <taxon>Aquificales</taxon>
        <taxon>Aquificaceae</taxon>
        <taxon>Thermocrinis</taxon>
    </lineage>
</organism>
<feature type="site" description="Interaction with tRNA" evidence="10">
    <location>
        <position position="330"/>
    </location>
</feature>
<evidence type="ECO:0000256" key="8">
    <source>
        <dbReference type="ARBA" id="ARBA00023157"/>
    </source>
</evidence>
<keyword evidence="2 10" id="KW-0820">tRNA-binding</keyword>
<keyword evidence="7 10" id="KW-0694">RNA-binding</keyword>
<comment type="catalytic activity">
    <reaction evidence="9 10">
        <text>S-sulfanyl-L-cysteinyl-[protein] + uridine(34) in tRNA + AH2 + ATP = 2-thiouridine(34) in tRNA + L-cysteinyl-[protein] + A + AMP + diphosphate + H(+)</text>
        <dbReference type="Rhea" id="RHEA:47032"/>
        <dbReference type="Rhea" id="RHEA-COMP:10131"/>
        <dbReference type="Rhea" id="RHEA-COMP:11726"/>
        <dbReference type="Rhea" id="RHEA-COMP:11727"/>
        <dbReference type="Rhea" id="RHEA-COMP:11728"/>
        <dbReference type="ChEBI" id="CHEBI:13193"/>
        <dbReference type="ChEBI" id="CHEBI:15378"/>
        <dbReference type="ChEBI" id="CHEBI:17499"/>
        <dbReference type="ChEBI" id="CHEBI:29950"/>
        <dbReference type="ChEBI" id="CHEBI:30616"/>
        <dbReference type="ChEBI" id="CHEBI:33019"/>
        <dbReference type="ChEBI" id="CHEBI:61963"/>
        <dbReference type="ChEBI" id="CHEBI:65315"/>
        <dbReference type="ChEBI" id="CHEBI:87170"/>
        <dbReference type="ChEBI" id="CHEBI:456215"/>
        <dbReference type="EC" id="2.8.1.13"/>
    </reaction>
</comment>
<evidence type="ECO:0000256" key="7">
    <source>
        <dbReference type="ARBA" id="ARBA00022884"/>
    </source>
</evidence>
<feature type="domain" description="tRNA-specific 2-thiouridylase MnmA-like C-terminal" evidence="11">
    <location>
        <begin position="274"/>
        <end position="346"/>
    </location>
</feature>
<dbReference type="NCBIfam" id="NF001138">
    <property type="entry name" value="PRK00143.1"/>
    <property type="match status" value="1"/>
</dbReference>
<dbReference type="PANTHER" id="PTHR11933:SF5">
    <property type="entry name" value="MITOCHONDRIAL TRNA-SPECIFIC 2-THIOURIDYLASE 1"/>
    <property type="match status" value="1"/>
</dbReference>
<dbReference type="InterPro" id="IPR004506">
    <property type="entry name" value="MnmA-like"/>
</dbReference>
<comment type="function">
    <text evidence="10">Catalyzes the 2-thiolation of uridine at the wobble position (U34) of tRNA, leading to the formation of s(2)U34.</text>
</comment>
<proteinExistence type="inferred from homology"/>
<dbReference type="FunFam" id="2.30.30.280:FF:000001">
    <property type="entry name" value="tRNA-specific 2-thiouridylase MnmA"/>
    <property type="match status" value="1"/>
</dbReference>
<feature type="domain" description="tRNA-specific 2-thiouridylase MnmA-like central" evidence="12">
    <location>
        <begin position="204"/>
        <end position="265"/>
    </location>
</feature>
<dbReference type="HAMAP" id="MF_00144">
    <property type="entry name" value="tRNA_thiouridyl_MnmA"/>
    <property type="match status" value="1"/>
</dbReference>
<feature type="site" description="Interaction with tRNA" evidence="10">
    <location>
        <position position="124"/>
    </location>
</feature>
<evidence type="ECO:0000256" key="2">
    <source>
        <dbReference type="ARBA" id="ARBA00022555"/>
    </source>
</evidence>
<comment type="subcellular location">
    <subcellularLocation>
        <location evidence="10">Cytoplasm</location>
    </subcellularLocation>
</comment>
<feature type="active site" description="Cysteine persulfide intermediate" evidence="10">
    <location>
        <position position="195"/>
    </location>
</feature>
<dbReference type="Gene3D" id="2.40.30.10">
    <property type="entry name" value="Translation factors"/>
    <property type="match status" value="1"/>
</dbReference>
<dbReference type="Pfam" id="PF03054">
    <property type="entry name" value="tRNA_Me_trans"/>
    <property type="match status" value="1"/>
</dbReference>
<dbReference type="PANTHER" id="PTHR11933">
    <property type="entry name" value="TRNA 5-METHYLAMINOMETHYL-2-THIOURIDYLATE -METHYLTRANSFERASE"/>
    <property type="match status" value="1"/>
</dbReference>
<dbReference type="Pfam" id="PF20259">
    <property type="entry name" value="tRNA_Me_trans_M"/>
    <property type="match status" value="1"/>
</dbReference>
<dbReference type="GO" id="GO:0103016">
    <property type="term" value="F:tRNA-uridine 2-sulfurtransferase activity"/>
    <property type="evidence" value="ECO:0007669"/>
    <property type="project" value="UniProtKB-EC"/>
</dbReference>
<evidence type="ECO:0000256" key="4">
    <source>
        <dbReference type="ARBA" id="ARBA00022694"/>
    </source>
</evidence>
<comment type="caution">
    <text evidence="10">Lacks conserved residue(s) required for the propagation of feature annotation.</text>
</comment>
<dbReference type="GO" id="GO:0005524">
    <property type="term" value="F:ATP binding"/>
    <property type="evidence" value="ECO:0007669"/>
    <property type="project" value="UniProtKB-KW"/>
</dbReference>
<dbReference type="FunFam" id="3.40.50.620:FF:000302">
    <property type="entry name" value="tRNA-specific 2-thiouridylase MnmA"/>
    <property type="match status" value="1"/>
</dbReference>
<evidence type="ECO:0000256" key="9">
    <source>
        <dbReference type="ARBA" id="ARBA00051542"/>
    </source>
</evidence>
<dbReference type="GO" id="GO:0000049">
    <property type="term" value="F:tRNA binding"/>
    <property type="evidence" value="ECO:0007669"/>
    <property type="project" value="UniProtKB-KW"/>
</dbReference>
<feature type="binding site" evidence="10">
    <location>
        <position position="123"/>
    </location>
    <ligand>
        <name>ATP</name>
        <dbReference type="ChEBI" id="CHEBI:30616"/>
    </ligand>
</feature>
<keyword evidence="6 10" id="KW-0067">ATP-binding</keyword>
<name>A0A7C5X1T0_9AQUI</name>
<comment type="caution">
    <text evidence="13">The sequence shown here is derived from an EMBL/GenBank/DDBJ whole genome shotgun (WGS) entry which is preliminary data.</text>
</comment>
<feature type="region of interest" description="Interaction with tRNA" evidence="10">
    <location>
        <begin position="145"/>
        <end position="147"/>
    </location>
</feature>
<dbReference type="NCBIfam" id="TIGR00420">
    <property type="entry name" value="trmU"/>
    <property type="match status" value="1"/>
</dbReference>
<keyword evidence="4 10" id="KW-0819">tRNA processing</keyword>
<dbReference type="SUPFAM" id="SSF52402">
    <property type="entry name" value="Adenine nucleotide alpha hydrolases-like"/>
    <property type="match status" value="1"/>
</dbReference>
<dbReference type="Pfam" id="PF20258">
    <property type="entry name" value="tRNA_Me_trans_C"/>
    <property type="match status" value="1"/>
</dbReference>
<dbReference type="InterPro" id="IPR046885">
    <property type="entry name" value="MnmA-like_C"/>
</dbReference>
<comment type="similarity">
    <text evidence="10">Belongs to the MnmA/TRMU family.</text>
</comment>
<evidence type="ECO:0000256" key="1">
    <source>
        <dbReference type="ARBA" id="ARBA00022490"/>
    </source>
</evidence>
<evidence type="ECO:0000256" key="3">
    <source>
        <dbReference type="ARBA" id="ARBA00022679"/>
    </source>
</evidence>
<dbReference type="CDD" id="cd01998">
    <property type="entry name" value="MnmA_TRMU-like"/>
    <property type="match status" value="1"/>
</dbReference>
<reference evidence="13" key="1">
    <citation type="journal article" date="2020" name="mSystems">
        <title>Genome- and Community-Level Interaction Insights into Carbon Utilization and Element Cycling Functions of Hydrothermarchaeota in Hydrothermal Sediment.</title>
        <authorList>
            <person name="Zhou Z."/>
            <person name="Liu Y."/>
            <person name="Xu W."/>
            <person name="Pan J."/>
            <person name="Luo Z.H."/>
            <person name="Li M."/>
        </authorList>
    </citation>
    <scope>NUCLEOTIDE SEQUENCE [LARGE SCALE GENOMIC DNA]</scope>
    <source>
        <strain evidence="13">SpSt-114</strain>
    </source>
</reference>
<keyword evidence="5 10" id="KW-0547">Nucleotide-binding</keyword>
<accession>A0A7C5X1T0</accession>
<dbReference type="AlphaFoldDB" id="A0A7C5X1T0"/>
<dbReference type="InterPro" id="IPR046884">
    <property type="entry name" value="MnmA-like_central"/>
</dbReference>
<feature type="active site" description="Nucleophile" evidence="10">
    <location>
        <position position="98"/>
    </location>
</feature>
<dbReference type="EC" id="2.8.1.13" evidence="10"/>
<feature type="binding site" evidence="10">
    <location>
        <begin position="6"/>
        <end position="13"/>
    </location>
    <ligand>
        <name>ATP</name>
        <dbReference type="ChEBI" id="CHEBI:30616"/>
    </ligand>
</feature>
<keyword evidence="8 10" id="KW-1015">Disulfide bond</keyword>
<protein>
    <recommendedName>
        <fullName evidence="10">tRNA-specific 2-thiouridylase MnmA</fullName>
        <ecNumber evidence="10">2.8.1.13</ecNumber>
    </recommendedName>
</protein>
<dbReference type="Gene3D" id="2.30.30.280">
    <property type="entry name" value="Adenine nucleotide alpha hydrolases-like domains"/>
    <property type="match status" value="1"/>
</dbReference>
<evidence type="ECO:0000256" key="10">
    <source>
        <dbReference type="HAMAP-Rule" id="MF_00144"/>
    </source>
</evidence>
<dbReference type="EMBL" id="DSAC01000005">
    <property type="protein sequence ID" value="HHO73077.1"/>
    <property type="molecule type" value="Genomic_DNA"/>
</dbReference>
<keyword evidence="3 10" id="KW-0808">Transferase</keyword>
<gene>
    <name evidence="10 13" type="primary">mnmA</name>
    <name evidence="13" type="ORF">ENN04_00325</name>
</gene>
<keyword evidence="1 10" id="KW-0963">Cytoplasm</keyword>
<evidence type="ECO:0000313" key="13">
    <source>
        <dbReference type="EMBL" id="HHO73077.1"/>
    </source>
</evidence>
<feature type="binding site" evidence="10">
    <location>
        <position position="32"/>
    </location>
    <ligand>
        <name>ATP</name>
        <dbReference type="ChEBI" id="CHEBI:30616"/>
    </ligand>
</feature>
<dbReference type="GO" id="GO:0002143">
    <property type="term" value="P:tRNA wobble position uridine thiolation"/>
    <property type="evidence" value="ECO:0007669"/>
    <property type="project" value="TreeGrafter"/>
</dbReference>
<evidence type="ECO:0000256" key="6">
    <source>
        <dbReference type="ARBA" id="ARBA00022840"/>
    </source>
</evidence>
<evidence type="ECO:0000259" key="11">
    <source>
        <dbReference type="Pfam" id="PF20258"/>
    </source>
</evidence>
<feature type="disulfide bond" description="Alternate" evidence="10">
    <location>
        <begin position="98"/>
        <end position="195"/>
    </location>
</feature>
<dbReference type="GO" id="GO:0005737">
    <property type="term" value="C:cytoplasm"/>
    <property type="evidence" value="ECO:0007669"/>
    <property type="project" value="UniProtKB-SubCell"/>
</dbReference>
<sequence>MRIAVGMSGGVDSSVCALLLKEQGHEVIGITLRFHQEVCDELRVCCSPKDVQDAVMVSQRLGIPHITLDWEKLFEEKVINTFVNEHLKGNTPNPCAICNRDVKTGFLARYLQKVALIDKLATGHYARIVDYKGRKLIARGKDAKRDQSYFLALIKEEDIELLEFPLGELTKEEVREIAKRHGLEVAQKPDSQDVCFLMGKDVGSFLRERLGSQEGYFVYKGQIVGKHKGFYAYTVGQRKGLGVALGKPVYVVGVEPSKNIVYLGDEEELYKDWLILREVNFHLPPSLWDEPKAQVRYRNTPIRVKGIKPLEDGRYKVFFEEKVRGITPGQVCAFYENDVLLAGGIIEE</sequence>
<dbReference type="InterPro" id="IPR014729">
    <property type="entry name" value="Rossmann-like_a/b/a_fold"/>
</dbReference>
<dbReference type="InterPro" id="IPR023382">
    <property type="entry name" value="MnmA-like_central_sf"/>
</dbReference>
<feature type="region of interest" description="Interaction with tRNA" evidence="10">
    <location>
        <begin position="296"/>
        <end position="297"/>
    </location>
</feature>
<evidence type="ECO:0000259" key="12">
    <source>
        <dbReference type="Pfam" id="PF20259"/>
    </source>
</evidence>
<dbReference type="Gene3D" id="3.40.50.620">
    <property type="entry name" value="HUPs"/>
    <property type="match status" value="1"/>
</dbReference>